<dbReference type="AlphaFoldDB" id="A0AAE4T7G6"/>
<accession>A0AAE4T7G6</accession>
<evidence type="ECO:0000313" key="2">
    <source>
        <dbReference type="Proteomes" id="UP001189000"/>
    </source>
</evidence>
<gene>
    <name evidence="1" type="ORF">CMU51_15565</name>
</gene>
<reference evidence="1" key="1">
    <citation type="submission" date="2023-02" db="EMBL/GenBank/DDBJ databases">
        <title>Elizabethkingia anophelis draft genomes.</title>
        <authorList>
            <person name="Nicholson A.C."/>
            <person name="Whitney A.M."/>
            <person name="Humrighouse B.W."/>
            <person name="Villarma A."/>
            <person name="Bell M."/>
            <person name="Mcquiston J."/>
        </authorList>
    </citation>
    <scope>NUCLEOTIDE SEQUENCE</scope>
    <source>
        <strain evidence="1">B4955</strain>
    </source>
</reference>
<sequence length="507" mass="59524">MAKRYTREEKEALDFWDLYYSNLNTEDSESDSIDPFEDSDTKAKRIKRLEADDEAWFKYYFKKYCTAEPETFHKESTKRVMNNPEFYEARPWSRELSKSGRTMMEACKLALTGKKRFIIYGSATNEAAVRLLKPIKMAFEKNRRIINDYGEQENHGHWREDQFTAQCGALFIGVGSGNAPRGARNEEVRPDMIVMDDFDTDEDCRNPDTVDKKWEWFEQALYGTRSISNPLLVIFNGNIIADYCCMKKAIEMADYHQIVNIRDENGKSSWPAKNTEEMIDRVLKKISMASAQKEYFNNPIVLGKVFQKLNYGKMQPLHKYKFLIAYTDPSYKSGKKNDYKATVLIGKWKDEYHVIWVACDQTSTAKMLDWQFEILEYVDDRCAVYFWIEWPWIDDMLKQEIKAANKRHKRTLSLKPDDRTKPEKFYRIEANLEPLNRSGKLVFNIELKGKPFMKNMEFQFLALSPKSRAHDDGPDAVEGGVWRVNHKSKESTGPIRVYAHKPNQKRY</sequence>
<protein>
    <recommendedName>
        <fullName evidence="3">Terminase</fullName>
    </recommendedName>
</protein>
<comment type="caution">
    <text evidence="1">The sequence shown here is derived from an EMBL/GenBank/DDBJ whole genome shotgun (WGS) entry which is preliminary data.</text>
</comment>
<evidence type="ECO:0000313" key="1">
    <source>
        <dbReference type="EMBL" id="MDV3665468.1"/>
    </source>
</evidence>
<organism evidence="1 2">
    <name type="scientific">Elizabethkingia anophelis</name>
    <dbReference type="NCBI Taxonomy" id="1117645"/>
    <lineage>
        <taxon>Bacteria</taxon>
        <taxon>Pseudomonadati</taxon>
        <taxon>Bacteroidota</taxon>
        <taxon>Flavobacteriia</taxon>
        <taxon>Flavobacteriales</taxon>
        <taxon>Weeksellaceae</taxon>
        <taxon>Elizabethkingia</taxon>
    </lineage>
</organism>
<name>A0AAE4T7G6_9FLAO</name>
<dbReference type="InterPro" id="IPR027417">
    <property type="entry name" value="P-loop_NTPase"/>
</dbReference>
<dbReference type="Proteomes" id="UP001189000">
    <property type="component" value="Unassembled WGS sequence"/>
</dbReference>
<dbReference type="EMBL" id="NWGY01000015">
    <property type="protein sequence ID" value="MDV3665468.1"/>
    <property type="molecule type" value="Genomic_DNA"/>
</dbReference>
<evidence type="ECO:0008006" key="3">
    <source>
        <dbReference type="Google" id="ProtNLM"/>
    </source>
</evidence>
<dbReference type="RefSeq" id="WP_238557088.1">
    <property type="nucleotide sequence ID" value="NZ_CP077750.1"/>
</dbReference>
<dbReference type="Gene3D" id="3.40.50.300">
    <property type="entry name" value="P-loop containing nucleotide triphosphate hydrolases"/>
    <property type="match status" value="1"/>
</dbReference>
<proteinExistence type="predicted"/>